<evidence type="ECO:0000313" key="1">
    <source>
        <dbReference type="EMBL" id="KIY96222.1"/>
    </source>
</evidence>
<proteinExistence type="predicted"/>
<dbReference type="Proteomes" id="UP000054498">
    <property type="component" value="Unassembled WGS sequence"/>
</dbReference>
<reference evidence="1 2" key="1">
    <citation type="journal article" date="2013" name="BMC Genomics">
        <title>Reconstruction of the lipid metabolism for the microalga Monoraphidium neglectum from its genome sequence reveals characteristics suitable for biofuel production.</title>
        <authorList>
            <person name="Bogen C."/>
            <person name="Al-Dilaimi A."/>
            <person name="Albersmeier A."/>
            <person name="Wichmann J."/>
            <person name="Grundmann M."/>
            <person name="Rupp O."/>
            <person name="Lauersen K.J."/>
            <person name="Blifernez-Klassen O."/>
            <person name="Kalinowski J."/>
            <person name="Goesmann A."/>
            <person name="Mussgnug J.H."/>
            <person name="Kruse O."/>
        </authorList>
    </citation>
    <scope>NUCLEOTIDE SEQUENCE [LARGE SCALE GENOMIC DNA]</scope>
    <source>
        <strain evidence="1 2">SAG 48.87</strain>
    </source>
</reference>
<organism evidence="1 2">
    <name type="scientific">Monoraphidium neglectum</name>
    <dbReference type="NCBI Taxonomy" id="145388"/>
    <lineage>
        <taxon>Eukaryota</taxon>
        <taxon>Viridiplantae</taxon>
        <taxon>Chlorophyta</taxon>
        <taxon>core chlorophytes</taxon>
        <taxon>Chlorophyceae</taxon>
        <taxon>CS clade</taxon>
        <taxon>Sphaeropleales</taxon>
        <taxon>Selenastraceae</taxon>
        <taxon>Monoraphidium</taxon>
    </lineage>
</organism>
<dbReference type="AlphaFoldDB" id="A0A0D2J914"/>
<accession>A0A0D2J914</accession>
<dbReference type="KEGG" id="mng:MNEG_11740"/>
<keyword evidence="2" id="KW-1185">Reference proteome</keyword>
<name>A0A0D2J914_9CHLO</name>
<gene>
    <name evidence="1" type="ORF">MNEG_11740</name>
</gene>
<sequence>MASVSNINEGKKRTLLEAIASDEPTLWLELADGGDRIPAHRDLLSLACSCVKGLPPGDIWCLKGLTVEGSPVSRAVVVAWIQVVYGLSPAAYDCDGGGSDGSGDGSGGGAEQHADAICLLLFADAVGSNSRVMRGCFSAQFDSIHVDLGGERVELQLDGRGYFVLDKSSLVESTMTGDRQMPLSASALAAVQEVGPKAAAQLEPILYLAYHLGLEELQEKLHAVMFGNALFSNSIFSEDVVPSILTDRVMAAAPKAQLRDAWWEHITSQACLAVSHTELFGHLKAEDSSPILTEVVLGMPLLGTPAGTKVLLRIDLRDGTIKRGLTGPTFLSCSLVVGNV</sequence>
<evidence type="ECO:0000313" key="2">
    <source>
        <dbReference type="Proteomes" id="UP000054498"/>
    </source>
</evidence>
<dbReference type="GeneID" id="25729033"/>
<dbReference type="OrthoDB" id="532207at2759"/>
<dbReference type="RefSeq" id="XP_013895242.1">
    <property type="nucleotide sequence ID" value="XM_014039788.1"/>
</dbReference>
<protein>
    <submittedName>
        <fullName evidence="1">Uncharacterized protein</fullName>
    </submittedName>
</protein>
<dbReference type="EMBL" id="KK103104">
    <property type="protein sequence ID" value="KIY96222.1"/>
    <property type="molecule type" value="Genomic_DNA"/>
</dbReference>